<dbReference type="Proteomes" id="UP000822862">
    <property type="component" value="Chromosome"/>
</dbReference>
<gene>
    <name evidence="2" type="ORF">RHAB15C_0001124</name>
</gene>
<dbReference type="RefSeq" id="WP_194845283.1">
    <property type="nucleotide sequence ID" value="NZ_CP075585.1"/>
</dbReference>
<feature type="transmembrane region" description="Helical" evidence="1">
    <location>
        <begin position="216"/>
        <end position="236"/>
    </location>
</feature>
<keyword evidence="3" id="KW-1185">Reference proteome</keyword>
<accession>A0ABX8Z0N5</accession>
<evidence type="ECO:0008006" key="4">
    <source>
        <dbReference type="Google" id="ProtNLM"/>
    </source>
</evidence>
<evidence type="ECO:0000256" key="1">
    <source>
        <dbReference type="SAM" id="Phobius"/>
    </source>
</evidence>
<evidence type="ECO:0000313" key="3">
    <source>
        <dbReference type="Proteomes" id="UP000822862"/>
    </source>
</evidence>
<organism evidence="2 3">
    <name type="scientific">Candidatus Rhabdochlamydia porcellionis</name>
    <dbReference type="NCBI Taxonomy" id="225148"/>
    <lineage>
        <taxon>Bacteria</taxon>
        <taxon>Pseudomonadati</taxon>
        <taxon>Chlamydiota</taxon>
        <taxon>Chlamydiia</taxon>
        <taxon>Parachlamydiales</taxon>
        <taxon>Candidatus Rhabdochlamydiaceae</taxon>
        <taxon>Candidatus Rhabdochlamydia</taxon>
    </lineage>
</organism>
<reference evidence="2 3" key="1">
    <citation type="submission" date="2020-01" db="EMBL/GenBank/DDBJ databases">
        <authorList>
            <person name="Sixt B."/>
            <person name="Schulz F."/>
            <person name="Kostanjsek R."/>
            <person name="Koestlbacher S."/>
            <person name="Collingro A."/>
            <person name="Toenshoff E."/>
            <person name="Horn M."/>
        </authorList>
    </citation>
    <scope>NUCLEOTIDE SEQUENCE [LARGE SCALE GENOMIC DNA]</scope>
    <source>
        <strain evidence="2 3">15C</strain>
    </source>
</reference>
<evidence type="ECO:0000313" key="2">
    <source>
        <dbReference type="EMBL" id="QZA59239.1"/>
    </source>
</evidence>
<name>A0ABX8Z0N5_9BACT</name>
<feature type="transmembrane region" description="Helical" evidence="1">
    <location>
        <begin position="184"/>
        <end position="204"/>
    </location>
</feature>
<sequence>MAAISPFDQNLKIEFFSKDQESENLQSCIQHCNLQLKNEQRSWVKIVYDNKITVITLVASSVITCIGLNSLLSVSMVALPLVLIPILYATYKFSSLQSEASNRLTKTQNVFCNVFYKHAGEDDTFLQEFKDSPRKIFSLFPNKKVDEIIGKYGNDKGLGSLTKIIFSQAVKDQRHLDKISGYQTTFHMGSIAIFLIALNIDQFFTPYSFLVSKPFLITSILFTTGIIGGFATFNYIKYWNDPKIGKDIFKENLKHLNDVLDISQEYRAYV</sequence>
<keyword evidence="1" id="KW-0472">Membrane</keyword>
<dbReference type="EMBL" id="CP075585">
    <property type="protein sequence ID" value="QZA59239.1"/>
    <property type="molecule type" value="Genomic_DNA"/>
</dbReference>
<proteinExistence type="predicted"/>
<protein>
    <recommendedName>
        <fullName evidence="4">DUF4231 domain-containing protein</fullName>
    </recommendedName>
</protein>
<keyword evidence="1" id="KW-1133">Transmembrane helix</keyword>
<keyword evidence="1" id="KW-0812">Transmembrane</keyword>
<feature type="transmembrane region" description="Helical" evidence="1">
    <location>
        <begin position="52"/>
        <end position="71"/>
    </location>
</feature>
<reference evidence="2 3" key="2">
    <citation type="submission" date="2021-05" db="EMBL/GenBank/DDBJ databases">
        <title>Ecology and evolution of chlamydial symbionts of arthropods.</title>
        <authorList>
            <person name="Halter T."/>
            <person name="Sixt B.S."/>
            <person name="Toenshoff E.R."/>
            <person name="Koestlbacher S."/>
            <person name="Schulz F."/>
            <person name="Kostanjsek R."/>
            <person name="Collingro A."/>
            <person name="Hendrickx F."/>
            <person name="Horn M."/>
        </authorList>
    </citation>
    <scope>NUCLEOTIDE SEQUENCE [LARGE SCALE GENOMIC DNA]</scope>
    <source>
        <strain evidence="2 3">15C</strain>
    </source>
</reference>